<protein>
    <recommendedName>
        <fullName evidence="4">Secreted protein</fullName>
    </recommendedName>
</protein>
<evidence type="ECO:0000313" key="3">
    <source>
        <dbReference type="Proteomes" id="UP001367508"/>
    </source>
</evidence>
<accession>A0AAN9L6T7</accession>
<comment type="caution">
    <text evidence="2">The sequence shown here is derived from an EMBL/GenBank/DDBJ whole genome shotgun (WGS) entry which is preliminary data.</text>
</comment>
<dbReference type="EMBL" id="JAYMYQ010000005">
    <property type="protein sequence ID" value="KAK7329227.1"/>
    <property type="molecule type" value="Genomic_DNA"/>
</dbReference>
<dbReference type="Proteomes" id="UP001367508">
    <property type="component" value="Unassembled WGS sequence"/>
</dbReference>
<keyword evidence="3" id="KW-1185">Reference proteome</keyword>
<gene>
    <name evidence="2" type="ORF">VNO77_23379</name>
</gene>
<name>A0AAN9L6T7_CANGL</name>
<proteinExistence type="predicted"/>
<sequence>MRPTWTSRNRCSNYGFKPLRSVLFLLLWPSHVEIEAVSIFSMRLDNYMDAGGVTLCQPVSFSTECDNWRRRRGVIS</sequence>
<organism evidence="2 3">
    <name type="scientific">Canavalia gladiata</name>
    <name type="common">Sword bean</name>
    <name type="synonym">Dolichos gladiatus</name>
    <dbReference type="NCBI Taxonomy" id="3824"/>
    <lineage>
        <taxon>Eukaryota</taxon>
        <taxon>Viridiplantae</taxon>
        <taxon>Streptophyta</taxon>
        <taxon>Embryophyta</taxon>
        <taxon>Tracheophyta</taxon>
        <taxon>Spermatophyta</taxon>
        <taxon>Magnoliopsida</taxon>
        <taxon>eudicotyledons</taxon>
        <taxon>Gunneridae</taxon>
        <taxon>Pentapetalae</taxon>
        <taxon>rosids</taxon>
        <taxon>fabids</taxon>
        <taxon>Fabales</taxon>
        <taxon>Fabaceae</taxon>
        <taxon>Papilionoideae</taxon>
        <taxon>50 kb inversion clade</taxon>
        <taxon>NPAAA clade</taxon>
        <taxon>indigoferoid/millettioid clade</taxon>
        <taxon>Phaseoleae</taxon>
        <taxon>Canavalia</taxon>
    </lineage>
</organism>
<reference evidence="2 3" key="1">
    <citation type="submission" date="2024-01" db="EMBL/GenBank/DDBJ databases">
        <title>The genomes of 5 underutilized Papilionoideae crops provide insights into root nodulation and disease resistanc.</title>
        <authorList>
            <person name="Jiang F."/>
        </authorList>
    </citation>
    <scope>NUCLEOTIDE SEQUENCE [LARGE SCALE GENOMIC DNA]</scope>
    <source>
        <strain evidence="2">LVBAO_FW01</strain>
        <tissue evidence="2">Leaves</tissue>
    </source>
</reference>
<feature type="chain" id="PRO_5042917370" description="Secreted protein" evidence="1">
    <location>
        <begin position="35"/>
        <end position="76"/>
    </location>
</feature>
<evidence type="ECO:0008006" key="4">
    <source>
        <dbReference type="Google" id="ProtNLM"/>
    </source>
</evidence>
<keyword evidence="1" id="KW-0732">Signal</keyword>
<feature type="signal peptide" evidence="1">
    <location>
        <begin position="1"/>
        <end position="34"/>
    </location>
</feature>
<evidence type="ECO:0000313" key="2">
    <source>
        <dbReference type="EMBL" id="KAK7329227.1"/>
    </source>
</evidence>
<evidence type="ECO:0000256" key="1">
    <source>
        <dbReference type="SAM" id="SignalP"/>
    </source>
</evidence>
<dbReference type="AlphaFoldDB" id="A0AAN9L6T7"/>